<dbReference type="PANTHER" id="PTHR36570">
    <property type="entry name" value="DISULFIDE BOND FORMATION PROTEIN B"/>
    <property type="match status" value="1"/>
</dbReference>
<comment type="caution">
    <text evidence="7">The sequence shown here is derived from an EMBL/GenBank/DDBJ whole genome shotgun (WGS) entry which is preliminary data.</text>
</comment>
<protein>
    <submittedName>
        <fullName evidence="7">Disulfide bond formation protein B</fullName>
    </submittedName>
</protein>
<dbReference type="Gene3D" id="1.20.1550.10">
    <property type="entry name" value="DsbB-like"/>
    <property type="match status" value="1"/>
</dbReference>
<gene>
    <name evidence="7" type="ORF">GG681_02635</name>
</gene>
<organism evidence="7 8">
    <name type="scientific">Tritonibacter aquimaris</name>
    <dbReference type="NCBI Taxonomy" id="2663379"/>
    <lineage>
        <taxon>Bacteria</taxon>
        <taxon>Pseudomonadati</taxon>
        <taxon>Pseudomonadota</taxon>
        <taxon>Alphaproteobacteria</taxon>
        <taxon>Rhodobacterales</taxon>
        <taxon>Paracoccaceae</taxon>
        <taxon>Tritonibacter</taxon>
    </lineage>
</organism>
<evidence type="ECO:0000256" key="3">
    <source>
        <dbReference type="ARBA" id="ARBA00022692"/>
    </source>
</evidence>
<dbReference type="Proteomes" id="UP000436694">
    <property type="component" value="Unassembled WGS sequence"/>
</dbReference>
<keyword evidence="8" id="KW-1185">Reference proteome</keyword>
<dbReference type="AlphaFoldDB" id="A0A844AN29"/>
<accession>A0A844AN29</accession>
<dbReference type="GO" id="GO:0015035">
    <property type="term" value="F:protein-disulfide reductase activity"/>
    <property type="evidence" value="ECO:0007669"/>
    <property type="project" value="InterPro"/>
</dbReference>
<keyword evidence="2" id="KW-1003">Cell membrane</keyword>
<evidence type="ECO:0000256" key="5">
    <source>
        <dbReference type="ARBA" id="ARBA00023136"/>
    </source>
</evidence>
<evidence type="ECO:0000256" key="1">
    <source>
        <dbReference type="ARBA" id="ARBA00004651"/>
    </source>
</evidence>
<dbReference type="GO" id="GO:0005886">
    <property type="term" value="C:plasma membrane"/>
    <property type="evidence" value="ECO:0007669"/>
    <property type="project" value="UniProtKB-SubCell"/>
</dbReference>
<evidence type="ECO:0000256" key="6">
    <source>
        <dbReference type="SAM" id="Phobius"/>
    </source>
</evidence>
<evidence type="ECO:0000256" key="4">
    <source>
        <dbReference type="ARBA" id="ARBA00022989"/>
    </source>
</evidence>
<dbReference type="PIRSF" id="PIRSF033913">
    <property type="entry name" value="S-S_format_DsbB"/>
    <property type="match status" value="1"/>
</dbReference>
<dbReference type="InterPro" id="IPR003752">
    <property type="entry name" value="DiS_bond_form_DsbB/BdbC"/>
</dbReference>
<keyword evidence="3 6" id="KW-0812">Transmembrane</keyword>
<dbReference type="EMBL" id="WIXK01000001">
    <property type="protein sequence ID" value="MQY41523.1"/>
    <property type="molecule type" value="Genomic_DNA"/>
</dbReference>
<dbReference type="RefSeq" id="WP_328593238.1">
    <property type="nucleotide sequence ID" value="NZ_WIXK01000001.1"/>
</dbReference>
<keyword evidence="5 6" id="KW-0472">Membrane</keyword>
<dbReference type="InterPro" id="IPR024199">
    <property type="entry name" value="Uncharacterised_DsbB"/>
</dbReference>
<evidence type="ECO:0000256" key="2">
    <source>
        <dbReference type="ARBA" id="ARBA00022475"/>
    </source>
</evidence>
<comment type="subcellular location">
    <subcellularLocation>
        <location evidence="1">Cell membrane</location>
        <topology evidence="1">Multi-pass membrane protein</topology>
    </subcellularLocation>
</comment>
<dbReference type="InterPro" id="IPR023380">
    <property type="entry name" value="DsbB-like_sf"/>
</dbReference>
<evidence type="ECO:0000313" key="7">
    <source>
        <dbReference type="EMBL" id="MQY41523.1"/>
    </source>
</evidence>
<sequence length="152" mass="16289">MSRILITIAACGSAALLLAALGFQHLGGLAPCKLCFWQRYPHAAAIVIGVIAVFVPVSALMWLGWLAVVAAGGVGVFHVGVEQGWWEGPTTCTSAPVTNLSPEQLMEQIMSAPLVRCDEIAWELFGISMAGWNVILSFTLALLWFAAARHNR</sequence>
<dbReference type="PANTHER" id="PTHR36570:SF3">
    <property type="entry name" value="DISULFIDE BOND FORMATION PROTEIN B"/>
    <property type="match status" value="1"/>
</dbReference>
<dbReference type="SUPFAM" id="SSF158442">
    <property type="entry name" value="DsbB-like"/>
    <property type="match status" value="1"/>
</dbReference>
<reference evidence="7 8" key="1">
    <citation type="submission" date="2019-10" db="EMBL/GenBank/DDBJ databases">
        <title>Epibacterium sp. nov., isolated from seawater.</title>
        <authorList>
            <person name="Zhang X."/>
            <person name="Li N."/>
        </authorList>
    </citation>
    <scope>NUCLEOTIDE SEQUENCE [LARGE SCALE GENOMIC DNA]</scope>
    <source>
        <strain evidence="7 8">SM1969</strain>
    </source>
</reference>
<dbReference type="InterPro" id="IPR050183">
    <property type="entry name" value="DsbB"/>
</dbReference>
<keyword evidence="4 6" id="KW-1133">Transmembrane helix</keyword>
<feature type="transmembrane region" description="Helical" evidence="6">
    <location>
        <begin position="39"/>
        <end position="55"/>
    </location>
</feature>
<dbReference type="Pfam" id="PF02600">
    <property type="entry name" value="DsbB"/>
    <property type="match status" value="1"/>
</dbReference>
<proteinExistence type="predicted"/>
<name>A0A844AN29_9RHOB</name>
<dbReference type="GO" id="GO:0006457">
    <property type="term" value="P:protein folding"/>
    <property type="evidence" value="ECO:0007669"/>
    <property type="project" value="InterPro"/>
</dbReference>
<evidence type="ECO:0000313" key="8">
    <source>
        <dbReference type="Proteomes" id="UP000436694"/>
    </source>
</evidence>
<feature type="transmembrane region" description="Helical" evidence="6">
    <location>
        <begin position="120"/>
        <end position="147"/>
    </location>
</feature>